<proteinExistence type="inferred from homology"/>
<protein>
    <recommendedName>
        <fullName evidence="12">(S)-3-amino-2-methylpropionate transaminase</fullName>
        <ecNumber evidence="6">2.6.1.19</ecNumber>
        <ecNumber evidence="5">2.6.1.22</ecNumber>
    </recommendedName>
    <alternativeName>
        <fullName evidence="13">GABA aminotransferase</fullName>
    </alternativeName>
    <alternativeName>
        <fullName evidence="11">Gamma-amino-N-butyrate transaminase</fullName>
    </alternativeName>
    <alternativeName>
        <fullName evidence="15">Glutamate:succinic semialdehyde transaminase</fullName>
    </alternativeName>
    <alternativeName>
        <fullName evidence="10">L-AIBAT</fullName>
    </alternativeName>
</protein>
<evidence type="ECO:0000256" key="13">
    <source>
        <dbReference type="ARBA" id="ARBA00031787"/>
    </source>
</evidence>
<comment type="similarity">
    <text evidence="4 16">Belongs to the class-III pyridoxal-phosphate-dependent aminotransferase family.</text>
</comment>
<evidence type="ECO:0000256" key="14">
    <source>
        <dbReference type="ARBA" id="ARBA00048021"/>
    </source>
</evidence>
<comment type="catalytic activity">
    <reaction evidence="1">
        <text>(S)-3-amino-2-methylpropanoate + 2-oxoglutarate = 2-methyl-3-oxopropanoate + L-glutamate</text>
        <dbReference type="Rhea" id="RHEA:13993"/>
        <dbReference type="ChEBI" id="CHEBI:16810"/>
        <dbReference type="ChEBI" id="CHEBI:29985"/>
        <dbReference type="ChEBI" id="CHEBI:57700"/>
        <dbReference type="ChEBI" id="CHEBI:58655"/>
        <dbReference type="EC" id="2.6.1.22"/>
    </reaction>
</comment>
<dbReference type="EC" id="2.6.1.19" evidence="6"/>
<dbReference type="Proteomes" id="UP001596143">
    <property type="component" value="Unassembled WGS sequence"/>
</dbReference>
<dbReference type="EMBL" id="JBHSPF010000005">
    <property type="protein sequence ID" value="MFC5627474.1"/>
    <property type="molecule type" value="Genomic_DNA"/>
</dbReference>
<evidence type="ECO:0000256" key="3">
    <source>
        <dbReference type="ARBA" id="ARBA00005176"/>
    </source>
</evidence>
<dbReference type="PIRSF" id="PIRSF000521">
    <property type="entry name" value="Transaminase_4ab_Lys_Orn"/>
    <property type="match status" value="1"/>
</dbReference>
<dbReference type="InterPro" id="IPR015422">
    <property type="entry name" value="PyrdxlP-dep_Trfase_small"/>
</dbReference>
<evidence type="ECO:0000256" key="8">
    <source>
        <dbReference type="ARBA" id="ARBA00022679"/>
    </source>
</evidence>
<evidence type="ECO:0000256" key="12">
    <source>
        <dbReference type="ARBA" id="ARBA00030857"/>
    </source>
</evidence>
<dbReference type="Gene3D" id="3.40.640.10">
    <property type="entry name" value="Type I PLP-dependent aspartate aminotransferase-like (Major domain)"/>
    <property type="match status" value="1"/>
</dbReference>
<accession>A0ABW0U5E2</accession>
<keyword evidence="9 16" id="KW-0663">Pyridoxal phosphate</keyword>
<evidence type="ECO:0000313" key="18">
    <source>
        <dbReference type="Proteomes" id="UP001596143"/>
    </source>
</evidence>
<evidence type="ECO:0000313" key="17">
    <source>
        <dbReference type="EMBL" id="MFC5627474.1"/>
    </source>
</evidence>
<evidence type="ECO:0000256" key="1">
    <source>
        <dbReference type="ARBA" id="ARBA00001750"/>
    </source>
</evidence>
<evidence type="ECO:0000256" key="2">
    <source>
        <dbReference type="ARBA" id="ARBA00001933"/>
    </source>
</evidence>
<evidence type="ECO:0000256" key="5">
    <source>
        <dbReference type="ARBA" id="ARBA00012876"/>
    </source>
</evidence>
<dbReference type="InterPro" id="IPR015424">
    <property type="entry name" value="PyrdxlP-dep_Trfase"/>
</dbReference>
<sequence>MKERIKTQIPGVKSKLLHERREEAVPRGPYHVTEIYVKEAKGSTVVDVDGNEYIDFAGGIGIQNIGHNHPKVVQAIQKQASEFIHTSFHVAPYESYVELAERLNKKTPGNFPKKTMFANSGAEAVENAVKIARKYTGKSGVISFERGYHGRTLLTMSLTGKLKPYKHGFGPFANDTYKLPFPYYYRSDYTTDINKIDEVLLSKFQEFFISEAAADEIAAVIMEPVQGEGGFIVPSKTFVQGIKKICEENNVLFIADEIQTGFCRTGKMFAMEHFEIEPDIITMSKSLAAGMPLSAVTGRAEVMNAPEVGQLGGTFGGSPLACVAGLAVLDVIEEENLVKKSEQLGEQIQKKFHEMKSKFEVIGDVRGLGPMCAMELVTDPITKNPADKLTAEIVRYCWENGLFALSAGMYGNVLRFLPPVTIEKDKLEQGFKILNEAFLALAAK</sequence>
<gene>
    <name evidence="17" type="primary">gabT</name>
    <name evidence="17" type="ORF">ACFPTR_01000</name>
</gene>
<dbReference type="NCBIfam" id="TIGR00700">
    <property type="entry name" value="GABAtrnsam"/>
    <property type="match status" value="1"/>
</dbReference>
<dbReference type="InterPro" id="IPR005814">
    <property type="entry name" value="Aminotrans_3"/>
</dbReference>
<dbReference type="Gene3D" id="3.90.1150.10">
    <property type="entry name" value="Aspartate Aminotransferase, domain 1"/>
    <property type="match status" value="1"/>
</dbReference>
<evidence type="ECO:0000256" key="11">
    <source>
        <dbReference type="ARBA" id="ARBA00030204"/>
    </source>
</evidence>
<name>A0ABW0U5E2_9BACI</name>
<keyword evidence="8 17" id="KW-0808">Transferase</keyword>
<reference evidence="18" key="1">
    <citation type="journal article" date="2019" name="Int. J. Syst. Evol. Microbiol.">
        <title>The Global Catalogue of Microorganisms (GCM) 10K type strain sequencing project: providing services to taxonomists for standard genome sequencing and annotation.</title>
        <authorList>
            <consortium name="The Broad Institute Genomics Platform"/>
            <consortium name="The Broad Institute Genome Sequencing Center for Infectious Disease"/>
            <person name="Wu L."/>
            <person name="Ma J."/>
        </authorList>
    </citation>
    <scope>NUCLEOTIDE SEQUENCE [LARGE SCALE GENOMIC DNA]</scope>
    <source>
        <strain evidence="18">CGMCC 1.15790</strain>
    </source>
</reference>
<evidence type="ECO:0000256" key="10">
    <source>
        <dbReference type="ARBA" id="ARBA00029760"/>
    </source>
</evidence>
<dbReference type="SUPFAM" id="SSF53383">
    <property type="entry name" value="PLP-dependent transferases"/>
    <property type="match status" value="1"/>
</dbReference>
<organism evidence="17 18">
    <name type="scientific">Aliibacillus thermotolerans</name>
    <dbReference type="NCBI Taxonomy" id="1834418"/>
    <lineage>
        <taxon>Bacteria</taxon>
        <taxon>Bacillati</taxon>
        <taxon>Bacillota</taxon>
        <taxon>Bacilli</taxon>
        <taxon>Bacillales</taxon>
        <taxon>Bacillaceae</taxon>
        <taxon>Aliibacillus</taxon>
    </lineage>
</organism>
<dbReference type="GO" id="GO:0034386">
    <property type="term" value="F:4-aminobutyrate:2-oxoglutarate transaminase activity"/>
    <property type="evidence" value="ECO:0007669"/>
    <property type="project" value="UniProtKB-EC"/>
</dbReference>
<keyword evidence="18" id="KW-1185">Reference proteome</keyword>
<comment type="pathway">
    <text evidence="3">Amino-acid degradation; 4-aminobutanoate degradation.</text>
</comment>
<dbReference type="RefSeq" id="WP_377901756.1">
    <property type="nucleotide sequence ID" value="NZ_JBHSPF010000005.1"/>
</dbReference>
<dbReference type="InterPro" id="IPR050103">
    <property type="entry name" value="Class-III_PLP-dep_AT"/>
</dbReference>
<evidence type="ECO:0000256" key="4">
    <source>
        <dbReference type="ARBA" id="ARBA00008954"/>
    </source>
</evidence>
<evidence type="ECO:0000256" key="6">
    <source>
        <dbReference type="ARBA" id="ARBA00012912"/>
    </source>
</evidence>
<dbReference type="EC" id="2.6.1.22" evidence="5"/>
<comment type="catalytic activity">
    <reaction evidence="14">
        <text>4-aminobutanoate + 2-oxoglutarate = succinate semialdehyde + L-glutamate</text>
        <dbReference type="Rhea" id="RHEA:23352"/>
        <dbReference type="ChEBI" id="CHEBI:16810"/>
        <dbReference type="ChEBI" id="CHEBI:29985"/>
        <dbReference type="ChEBI" id="CHEBI:57706"/>
        <dbReference type="ChEBI" id="CHEBI:59888"/>
        <dbReference type="EC" id="2.6.1.19"/>
    </reaction>
</comment>
<evidence type="ECO:0000256" key="7">
    <source>
        <dbReference type="ARBA" id="ARBA00022576"/>
    </source>
</evidence>
<dbReference type="InterPro" id="IPR015421">
    <property type="entry name" value="PyrdxlP-dep_Trfase_major"/>
</dbReference>
<comment type="cofactor">
    <cofactor evidence="2">
        <name>pyridoxal 5'-phosphate</name>
        <dbReference type="ChEBI" id="CHEBI:597326"/>
    </cofactor>
</comment>
<dbReference type="Pfam" id="PF00202">
    <property type="entry name" value="Aminotran_3"/>
    <property type="match status" value="1"/>
</dbReference>
<evidence type="ECO:0000256" key="9">
    <source>
        <dbReference type="ARBA" id="ARBA00022898"/>
    </source>
</evidence>
<dbReference type="CDD" id="cd00610">
    <property type="entry name" value="OAT_like"/>
    <property type="match status" value="1"/>
</dbReference>
<comment type="caution">
    <text evidence="17">The sequence shown here is derived from an EMBL/GenBank/DDBJ whole genome shotgun (WGS) entry which is preliminary data.</text>
</comment>
<dbReference type="PROSITE" id="PS00600">
    <property type="entry name" value="AA_TRANSFER_CLASS_3"/>
    <property type="match status" value="1"/>
</dbReference>
<evidence type="ECO:0000256" key="15">
    <source>
        <dbReference type="ARBA" id="ARBA00050054"/>
    </source>
</evidence>
<keyword evidence="7 17" id="KW-0032">Aminotransferase</keyword>
<evidence type="ECO:0000256" key="16">
    <source>
        <dbReference type="RuleBase" id="RU003560"/>
    </source>
</evidence>
<dbReference type="PANTHER" id="PTHR11986">
    <property type="entry name" value="AMINOTRANSFERASE CLASS III"/>
    <property type="match status" value="1"/>
</dbReference>
<dbReference type="InterPro" id="IPR004632">
    <property type="entry name" value="4NH2But_aminotransferase_bac"/>
</dbReference>
<dbReference type="InterPro" id="IPR049704">
    <property type="entry name" value="Aminotrans_3_PPA_site"/>
</dbReference>